<evidence type="ECO:0000256" key="6">
    <source>
        <dbReference type="ARBA" id="ARBA00023204"/>
    </source>
</evidence>
<evidence type="ECO:0000256" key="7">
    <source>
        <dbReference type="HAMAP-Rule" id="MF_00017"/>
    </source>
</evidence>
<dbReference type="Pfam" id="PF13662">
    <property type="entry name" value="Toprim_4"/>
    <property type="match status" value="1"/>
</dbReference>
<keyword evidence="2 7" id="KW-0227">DNA damage</keyword>
<evidence type="ECO:0000256" key="2">
    <source>
        <dbReference type="ARBA" id="ARBA00022763"/>
    </source>
</evidence>
<dbReference type="InterPro" id="IPR000093">
    <property type="entry name" value="DNA_Rcmb_RecR"/>
</dbReference>
<dbReference type="AlphaFoldDB" id="A0A3M8QW29"/>
<comment type="caution">
    <text evidence="9">The sequence shown here is derived from an EMBL/GenBank/DDBJ whole genome shotgun (WGS) entry which is preliminary data.</text>
</comment>
<dbReference type="PANTHER" id="PTHR30446:SF0">
    <property type="entry name" value="RECOMBINATION PROTEIN RECR"/>
    <property type="match status" value="1"/>
</dbReference>
<dbReference type="EMBL" id="RIZI01000175">
    <property type="protein sequence ID" value="RNF60468.1"/>
    <property type="molecule type" value="Genomic_DNA"/>
</dbReference>
<comment type="similarity">
    <text evidence="7">Belongs to the RecR family.</text>
</comment>
<dbReference type="PROSITE" id="PS01300">
    <property type="entry name" value="RECR"/>
    <property type="match status" value="1"/>
</dbReference>
<dbReference type="InterPro" id="IPR006171">
    <property type="entry name" value="TOPRIM_dom"/>
</dbReference>
<keyword evidence="5 7" id="KW-0233">DNA recombination</keyword>
<dbReference type="InterPro" id="IPR015967">
    <property type="entry name" value="Rcmb_RecR_Znf"/>
</dbReference>
<dbReference type="CDD" id="cd01025">
    <property type="entry name" value="TOPRIM_recR"/>
    <property type="match status" value="1"/>
</dbReference>
<feature type="zinc finger region" description="C4-type" evidence="7">
    <location>
        <begin position="57"/>
        <end position="72"/>
    </location>
</feature>
<dbReference type="InterPro" id="IPR023627">
    <property type="entry name" value="Rcmb_RecR"/>
</dbReference>
<keyword evidence="3 7" id="KW-0863">Zinc-finger</keyword>
<evidence type="ECO:0000256" key="4">
    <source>
        <dbReference type="ARBA" id="ARBA00022833"/>
    </source>
</evidence>
<dbReference type="GO" id="GO:0008270">
    <property type="term" value="F:zinc ion binding"/>
    <property type="evidence" value="ECO:0007669"/>
    <property type="project" value="UniProtKB-KW"/>
</dbReference>
<feature type="domain" description="Toprim" evidence="8">
    <location>
        <begin position="80"/>
        <end position="175"/>
    </location>
</feature>
<dbReference type="Pfam" id="PF02132">
    <property type="entry name" value="RecR_ZnF"/>
    <property type="match status" value="1"/>
</dbReference>
<reference evidence="9" key="1">
    <citation type="submission" date="2018-10" db="EMBL/GenBank/DDBJ databases">
        <title>Acidithiobacillus sulfuriphilus sp. nov.: an extremely acidophilic sulfur-oxidizing chemolithotroph isolated from a neutral pH environment.</title>
        <authorList>
            <person name="Falagan C."/>
            <person name="Moya-Beltran A."/>
            <person name="Quatrini R."/>
            <person name="Johnson D.B."/>
        </authorList>
    </citation>
    <scope>NUCLEOTIDE SEQUENCE [LARGE SCALE GENOMIC DNA]</scope>
    <source>
        <strain evidence="9">CJ-2</strain>
    </source>
</reference>
<dbReference type="Gene3D" id="1.10.8.420">
    <property type="entry name" value="RecR Domain 1"/>
    <property type="match status" value="1"/>
</dbReference>
<dbReference type="SUPFAM" id="SSF111304">
    <property type="entry name" value="Recombination protein RecR"/>
    <property type="match status" value="1"/>
</dbReference>
<dbReference type="Gene3D" id="3.40.1360.10">
    <property type="match status" value="1"/>
</dbReference>
<evidence type="ECO:0000313" key="9">
    <source>
        <dbReference type="EMBL" id="RNF60468.1"/>
    </source>
</evidence>
<dbReference type="RefSeq" id="WP_123104445.1">
    <property type="nucleotide sequence ID" value="NZ_CP127527.1"/>
</dbReference>
<sequence>MFGIAAVDELVSLLRRLPGIGPRSAQRISFELLVRKRELMPLLAAALLRANGEIRHCQRCNNLADADLCAICRSDRRDHGVLCVVESPADVLAIEATGIYNGDYFVLMGHLSPLDGIGPEALHLERFAERIALADLREVILATNPTVEGEATAHFLGGMMRREGVAVSRIARGVPVGGELEYVDRGTLGRALTGRRALED</sequence>
<accession>A0A3M8QW29</accession>
<evidence type="ECO:0000256" key="1">
    <source>
        <dbReference type="ARBA" id="ARBA00022723"/>
    </source>
</evidence>
<dbReference type="PANTHER" id="PTHR30446">
    <property type="entry name" value="RECOMBINATION PROTEIN RECR"/>
    <property type="match status" value="1"/>
</dbReference>
<dbReference type="FunFam" id="3.40.1360.10:FF:000001">
    <property type="entry name" value="Recombination protein RecR"/>
    <property type="match status" value="1"/>
</dbReference>
<gene>
    <name evidence="7 9" type="primary">recR</name>
    <name evidence="9" type="ORF">EC580_09440</name>
</gene>
<keyword evidence="6 7" id="KW-0234">DNA repair</keyword>
<organism evidence="9">
    <name type="scientific">Acidithiobacillus sulfuriphilus</name>
    <dbReference type="NCBI Taxonomy" id="1867749"/>
    <lineage>
        <taxon>Bacteria</taxon>
        <taxon>Pseudomonadati</taxon>
        <taxon>Pseudomonadota</taxon>
        <taxon>Acidithiobacillia</taxon>
        <taxon>Acidithiobacillales</taxon>
        <taxon>Acidithiobacillaceae</taxon>
        <taxon>Acidithiobacillus</taxon>
    </lineage>
</organism>
<dbReference type="HAMAP" id="MF_00017">
    <property type="entry name" value="RecR"/>
    <property type="match status" value="1"/>
</dbReference>
<dbReference type="Gene3D" id="6.10.250.240">
    <property type="match status" value="1"/>
</dbReference>
<evidence type="ECO:0000256" key="5">
    <source>
        <dbReference type="ARBA" id="ARBA00023172"/>
    </source>
</evidence>
<dbReference type="InterPro" id="IPR034137">
    <property type="entry name" value="TOPRIM_RecR"/>
</dbReference>
<dbReference type="Pfam" id="PF21175">
    <property type="entry name" value="RecR_C"/>
    <property type="match status" value="1"/>
</dbReference>
<dbReference type="GO" id="GO:0003677">
    <property type="term" value="F:DNA binding"/>
    <property type="evidence" value="ECO:0007669"/>
    <property type="project" value="UniProtKB-UniRule"/>
</dbReference>
<comment type="function">
    <text evidence="7">May play a role in DNA repair. It seems to be involved in an RecBC-independent recombinational process of DNA repair. It may act with RecF and RecO.</text>
</comment>
<name>A0A3M8QW29_9PROT</name>
<evidence type="ECO:0000256" key="3">
    <source>
        <dbReference type="ARBA" id="ARBA00022771"/>
    </source>
</evidence>
<dbReference type="OrthoDB" id="5292281at2"/>
<keyword evidence="4 7" id="KW-0862">Zinc</keyword>
<dbReference type="SMART" id="SM00493">
    <property type="entry name" value="TOPRIM"/>
    <property type="match status" value="1"/>
</dbReference>
<dbReference type="NCBIfam" id="TIGR00615">
    <property type="entry name" value="recR"/>
    <property type="match status" value="1"/>
</dbReference>
<proteinExistence type="inferred from homology"/>
<dbReference type="GO" id="GO:0006281">
    <property type="term" value="P:DNA repair"/>
    <property type="evidence" value="ECO:0007669"/>
    <property type="project" value="UniProtKB-UniRule"/>
</dbReference>
<evidence type="ECO:0000259" key="8">
    <source>
        <dbReference type="PROSITE" id="PS50880"/>
    </source>
</evidence>
<dbReference type="GO" id="GO:0006310">
    <property type="term" value="P:DNA recombination"/>
    <property type="evidence" value="ECO:0007669"/>
    <property type="project" value="UniProtKB-UniRule"/>
</dbReference>
<dbReference type="PROSITE" id="PS50880">
    <property type="entry name" value="TOPRIM"/>
    <property type="match status" value="1"/>
</dbReference>
<dbReference type="Pfam" id="PF21176">
    <property type="entry name" value="RecR_HhH"/>
    <property type="match status" value="1"/>
</dbReference>
<protein>
    <recommendedName>
        <fullName evidence="7">Recombination protein RecR</fullName>
    </recommendedName>
</protein>
<keyword evidence="1 7" id="KW-0479">Metal-binding</keyword>